<gene>
    <name evidence="2" type="ORF">AC579_6911</name>
</gene>
<reference evidence="2 3" key="1">
    <citation type="submission" date="2015-07" db="EMBL/GenBank/DDBJ databases">
        <title>Comparative genomics of the Sigatoka disease complex on banana suggests a link between parallel evolutionary changes in Pseudocercospora fijiensis and Pseudocercospora eumusae and increased virulence on the banana host.</title>
        <authorList>
            <person name="Chang T.-C."/>
            <person name="Salvucci A."/>
            <person name="Crous P.W."/>
            <person name="Stergiopoulos I."/>
        </authorList>
    </citation>
    <scope>NUCLEOTIDE SEQUENCE [LARGE SCALE GENOMIC DNA]</scope>
    <source>
        <strain evidence="2 3">CBS 116634</strain>
    </source>
</reference>
<evidence type="ECO:0000256" key="1">
    <source>
        <dbReference type="SAM" id="MobiDB-lite"/>
    </source>
</evidence>
<proteinExistence type="predicted"/>
<evidence type="ECO:0000313" key="2">
    <source>
        <dbReference type="EMBL" id="KXS93492.1"/>
    </source>
</evidence>
<dbReference type="EMBL" id="LFZO01001218">
    <property type="protein sequence ID" value="KXS93492.1"/>
    <property type="molecule type" value="Genomic_DNA"/>
</dbReference>
<accession>A0A139GTI5</accession>
<sequence length="69" mass="7880">MPPADAASFRRYRSSHERTTAMERGQVGNSTWDEIDKMRDSVDLFISGEGIGLLRMIFEFWEGLKVGVK</sequence>
<comment type="caution">
    <text evidence="2">The sequence shown here is derived from an EMBL/GenBank/DDBJ whole genome shotgun (WGS) entry which is preliminary data.</text>
</comment>
<evidence type="ECO:0000313" key="3">
    <source>
        <dbReference type="Proteomes" id="UP000073492"/>
    </source>
</evidence>
<feature type="region of interest" description="Disordered" evidence="1">
    <location>
        <begin position="1"/>
        <end position="25"/>
    </location>
</feature>
<keyword evidence="3" id="KW-1185">Reference proteome</keyword>
<name>A0A139GTI5_9PEZI</name>
<organism evidence="2 3">
    <name type="scientific">Pseudocercospora musae</name>
    <dbReference type="NCBI Taxonomy" id="113226"/>
    <lineage>
        <taxon>Eukaryota</taxon>
        <taxon>Fungi</taxon>
        <taxon>Dikarya</taxon>
        <taxon>Ascomycota</taxon>
        <taxon>Pezizomycotina</taxon>
        <taxon>Dothideomycetes</taxon>
        <taxon>Dothideomycetidae</taxon>
        <taxon>Mycosphaerellales</taxon>
        <taxon>Mycosphaerellaceae</taxon>
        <taxon>Pseudocercospora</taxon>
    </lineage>
</organism>
<dbReference type="Proteomes" id="UP000073492">
    <property type="component" value="Unassembled WGS sequence"/>
</dbReference>
<dbReference type="AlphaFoldDB" id="A0A139GTI5"/>
<protein>
    <submittedName>
        <fullName evidence="2">Uncharacterized protein</fullName>
    </submittedName>
</protein>